<feature type="compositionally biased region" description="Low complexity" evidence="1">
    <location>
        <begin position="412"/>
        <end position="424"/>
    </location>
</feature>
<sequence>MKQVRKTLHDKLFREIFSEQRLSSLGINPAAFASSYKLFDIRQSLEAIETRAYYTGMSALELSYELTQHILKSQSGHEFIPAQVGHLASLRERVYNSMVGRLFNGMPGPFVNDRSEEMTLNLFNEIYPFFFRKMCEGNGDEWIRIYPFLPLSGSDLEGSPNRDEYNRFVKAFKSDRILEIMMLSQEWQGFTTLDHVLGVHAVAMGIGRQLAARGIPVDLPILSATTAGHDIGKFGCRGEELKRVPYLHYYYTKEWFDGHDLPNLSHVATNHSTWDLEKVRMPIESLILIYSDFRVKAGKRSDGSWGMRIYNIEDSFTVIRDMLDNMDGAKLRRYRGVYKLLSDLQRLFELMDINTDPHLSVEPEQSLETSPETGDNGPLSSEGETSFAENRDGAATLNSSAPGMDEASTQKNENTAEMSETSETSENREVIQGKWIFGSGLPKSFNPVGMVRGEINGDCFGILEGEGISTAAHVVATVHNVYLMEYLKDVNSLCKLFEEARLEKNWKDLRAYIRILEIYHHFFTLEQKRETVKFLMELLDHGDDDIRFSAAQLTGMVIANMQERFIKELPKRIRLDMEDHAVNPLKSILALFDVSEFATDEEKNRFERIIYMVPIIIRNLFDNLPSDEPERLSVYKTALLIKCSTVGHSLCSAYLMETFRKTVKRFTIEELEEIFIFAAGYLKSDAFRVNAIQYLRIVALDLVHMIMTRIEKIQEKNSDGDQAESVVQYPHSWKVGGAVCLEPLLRNLKRITEAEVYLVWIISRDYPALLPSESGSILKSIEKGWNSIVRYKLNEIYLQDFKTNVSWFRKRLNCYLLLDVARQSMTRGRHSWLPMEVAGHCCNLLKVSLIEGTRYVAGKVLNMVMEFLSDHQRNEIAIELLRSLEQDLEGFTQYMPRFIAPIILGLSPGEFEEVIADIEKSLATGSDTLKELFLQTIGHMFAHLDLQPERRAENMTRLLRMVAGSLADLEPVARKMAYTVLGRWLFGSRKIKDSDKVEIIRTWGKKILSLIRHSAADRVSFFHVTTCYNNIYRFLLAWELDNGTISAPIPDRIYFHPGSFDPFSAGHEELTRLAASRGGEVFVQIDEYSWSKRTLPREIRKNITRMAMAQEPNVFLMPIEPPFNISNDENLRELRSLFGSRRLWMMAGADVLLNASAYRRPAGEGILSCNHLIFNRRIKGSGSNASSVPSEGVQGTSNLVASQISREYETPQSLGKLQKVIERITGESEIIRLPENLSLISSTLIRNYLDNHISIEGLVSPRVQQYIQRAGFYLREPEEKKSTGKIRRNFVVKDHSELTRDDVEELTNLYMESFANYVTRRKESREEAREYILNLMGRSRARVIILENLLKGRERIGYMIFHEVPIDRLYSFVGDVEVANHLRNTTSGSLVFSRLIVTKPHYASEDLVGDLKRFAVWQWVREGYLYAVTWVNLTLKSRDKNDRLRELRLQETNHRLGYVLIPPRKVEKIGDKTYEIGFLLVDLRRPILYIQDLNEKIKHPFRRNRRLNAVLAENRQEFIEQLRKIYPGNVILSVENRYLIHQLSALVQKLYMNNETSRPGYLQQPEWTFARSIPTGTMSSGYHTGSEGAMKRSGDTRKLIEPMFVACNPYLGREMIPGMVNKAVHIESIVDDLGVRKGFRQPADYGAIDLQLGIIKAFGRPAIIGDIVGFRHEKLEYICRGAREANISILSVLTAIMSGQVRDQLEELGCRTDCAIYIPRIRNIFNESLYYPYVAGESLALDVNNQDERVGNIQEGINPMLPYKRPIDLEDTGFEVIKNFSLNCFDSALNLFRILEDEFLHEQRKELVLRNIGQVLEEPRRPIGRLLTQELLDKRISELLTMDRNLLFRL</sequence>
<evidence type="ECO:0000259" key="2">
    <source>
        <dbReference type="Pfam" id="PF01467"/>
    </source>
</evidence>
<gene>
    <name evidence="3" type="ORF">CVV64_11645</name>
</gene>
<name>A0A2N1PNR0_9BACT</name>
<dbReference type="Pfam" id="PF01467">
    <property type="entry name" value="CTP_transf_like"/>
    <property type="match status" value="1"/>
</dbReference>
<feature type="compositionally biased region" description="Polar residues" evidence="1">
    <location>
        <begin position="396"/>
        <end position="411"/>
    </location>
</feature>
<dbReference type="GO" id="GO:0003824">
    <property type="term" value="F:catalytic activity"/>
    <property type="evidence" value="ECO:0007669"/>
    <property type="project" value="InterPro"/>
</dbReference>
<accession>A0A2N1PNR0</accession>
<protein>
    <recommendedName>
        <fullName evidence="2">Cytidyltransferase-like domain-containing protein</fullName>
    </recommendedName>
</protein>
<dbReference type="SUPFAM" id="SSF48371">
    <property type="entry name" value="ARM repeat"/>
    <property type="match status" value="1"/>
</dbReference>
<comment type="caution">
    <text evidence="3">The sequence shown here is derived from an EMBL/GenBank/DDBJ whole genome shotgun (WGS) entry which is preliminary data.</text>
</comment>
<dbReference type="InterPro" id="IPR014729">
    <property type="entry name" value="Rossmann-like_a/b/a_fold"/>
</dbReference>
<dbReference type="EMBL" id="PGXC01000009">
    <property type="protein sequence ID" value="PKK89977.1"/>
    <property type="molecule type" value="Genomic_DNA"/>
</dbReference>
<organism evidence="3 4">
    <name type="scientific">Candidatus Wallbacteria bacterium HGW-Wallbacteria-1</name>
    <dbReference type="NCBI Taxonomy" id="2013854"/>
    <lineage>
        <taxon>Bacteria</taxon>
        <taxon>Candidatus Walliibacteriota</taxon>
    </lineage>
</organism>
<feature type="compositionally biased region" description="Polar residues" evidence="1">
    <location>
        <begin position="366"/>
        <end position="388"/>
    </location>
</feature>
<feature type="domain" description="Cytidyltransferase-like" evidence="2">
    <location>
        <begin position="1057"/>
        <end position="1247"/>
    </location>
</feature>
<dbReference type="Gene3D" id="3.40.50.620">
    <property type="entry name" value="HUPs"/>
    <property type="match status" value="1"/>
</dbReference>
<evidence type="ECO:0000256" key="1">
    <source>
        <dbReference type="SAM" id="MobiDB-lite"/>
    </source>
</evidence>
<dbReference type="SUPFAM" id="SSF52374">
    <property type="entry name" value="Nucleotidylyl transferase"/>
    <property type="match status" value="1"/>
</dbReference>
<reference evidence="3 4" key="1">
    <citation type="journal article" date="2017" name="ISME J.">
        <title>Potential for microbial H2 and metal transformations associated with novel bacteria and archaea in deep terrestrial subsurface sediments.</title>
        <authorList>
            <person name="Hernsdorf A.W."/>
            <person name="Amano Y."/>
            <person name="Miyakawa K."/>
            <person name="Ise K."/>
            <person name="Suzuki Y."/>
            <person name="Anantharaman K."/>
            <person name="Probst A."/>
            <person name="Burstein D."/>
            <person name="Thomas B.C."/>
            <person name="Banfield J.F."/>
        </authorList>
    </citation>
    <scope>NUCLEOTIDE SEQUENCE [LARGE SCALE GENOMIC DNA]</scope>
    <source>
        <strain evidence="3">HGW-Wallbacteria-1</strain>
    </source>
</reference>
<dbReference type="Proteomes" id="UP000233256">
    <property type="component" value="Unassembled WGS sequence"/>
</dbReference>
<dbReference type="InterPro" id="IPR004821">
    <property type="entry name" value="Cyt_trans-like"/>
</dbReference>
<dbReference type="SUPFAM" id="SSF109604">
    <property type="entry name" value="HD-domain/PDEase-like"/>
    <property type="match status" value="1"/>
</dbReference>
<feature type="region of interest" description="Disordered" evidence="1">
    <location>
        <begin position="361"/>
        <end position="427"/>
    </location>
</feature>
<proteinExistence type="predicted"/>
<evidence type="ECO:0000313" key="4">
    <source>
        <dbReference type="Proteomes" id="UP000233256"/>
    </source>
</evidence>
<dbReference type="InterPro" id="IPR016024">
    <property type="entry name" value="ARM-type_fold"/>
</dbReference>
<evidence type="ECO:0000313" key="3">
    <source>
        <dbReference type="EMBL" id="PKK89977.1"/>
    </source>
</evidence>